<comment type="caution">
    <text evidence="2">The sequence shown here is derived from an EMBL/GenBank/DDBJ whole genome shotgun (WGS) entry which is preliminary data.</text>
</comment>
<keyword evidence="3" id="KW-1185">Reference proteome</keyword>
<gene>
    <name evidence="2" type="ORF">B0H16DRAFT_1702710</name>
</gene>
<dbReference type="AlphaFoldDB" id="A0AAD7ME33"/>
<protein>
    <submittedName>
        <fullName evidence="2">Uncharacterized protein</fullName>
    </submittedName>
</protein>
<feature type="region of interest" description="Disordered" evidence="1">
    <location>
        <begin position="114"/>
        <end position="137"/>
    </location>
</feature>
<evidence type="ECO:0000256" key="1">
    <source>
        <dbReference type="SAM" id="MobiDB-lite"/>
    </source>
</evidence>
<evidence type="ECO:0000313" key="2">
    <source>
        <dbReference type="EMBL" id="KAJ7712822.1"/>
    </source>
</evidence>
<dbReference type="Proteomes" id="UP001215598">
    <property type="component" value="Unassembled WGS sequence"/>
</dbReference>
<name>A0AAD7ME33_9AGAR</name>
<sequence length="315" mass="35256">MNERINGVLHRARARSPRDLRRIAYGKSPRALYCAARRTQRLGYEALREADGRRTKTAISLRADGLEAKAAEATRAGARARLGKKEEQGVVPWIGFYTSAPFTRSEGDREWQECSGRDAAGDGEQVEGGMDNEDRGRRRWRNAVGRDGEVLKKGTPMARWRKRDALSAAGRFGGVRTMVNSSRGPGLYKAEDPELHQENPKLIIATNSQLFMPPSIVTQLSTIIEQIVGQFSAQKFELKDENLVRGRLRSIIKTYTFNGILVMVAQLQHLTKSPRREENEYEKKDAKEIAHTAQIIGLEGTSGLTRLICHYPPGV</sequence>
<evidence type="ECO:0000313" key="3">
    <source>
        <dbReference type="Proteomes" id="UP001215598"/>
    </source>
</evidence>
<reference evidence="2" key="1">
    <citation type="submission" date="2023-03" db="EMBL/GenBank/DDBJ databases">
        <title>Massive genome expansion in bonnet fungi (Mycena s.s.) driven by repeated elements and novel gene families across ecological guilds.</title>
        <authorList>
            <consortium name="Lawrence Berkeley National Laboratory"/>
            <person name="Harder C.B."/>
            <person name="Miyauchi S."/>
            <person name="Viragh M."/>
            <person name="Kuo A."/>
            <person name="Thoen E."/>
            <person name="Andreopoulos B."/>
            <person name="Lu D."/>
            <person name="Skrede I."/>
            <person name="Drula E."/>
            <person name="Henrissat B."/>
            <person name="Morin E."/>
            <person name="Kohler A."/>
            <person name="Barry K."/>
            <person name="LaButti K."/>
            <person name="Morin E."/>
            <person name="Salamov A."/>
            <person name="Lipzen A."/>
            <person name="Mereny Z."/>
            <person name="Hegedus B."/>
            <person name="Baldrian P."/>
            <person name="Stursova M."/>
            <person name="Weitz H."/>
            <person name="Taylor A."/>
            <person name="Grigoriev I.V."/>
            <person name="Nagy L.G."/>
            <person name="Martin F."/>
            <person name="Kauserud H."/>
        </authorList>
    </citation>
    <scope>NUCLEOTIDE SEQUENCE</scope>
    <source>
        <strain evidence="2">CBHHK182m</strain>
    </source>
</reference>
<organism evidence="2 3">
    <name type="scientific">Mycena metata</name>
    <dbReference type="NCBI Taxonomy" id="1033252"/>
    <lineage>
        <taxon>Eukaryota</taxon>
        <taxon>Fungi</taxon>
        <taxon>Dikarya</taxon>
        <taxon>Basidiomycota</taxon>
        <taxon>Agaricomycotina</taxon>
        <taxon>Agaricomycetes</taxon>
        <taxon>Agaricomycetidae</taxon>
        <taxon>Agaricales</taxon>
        <taxon>Marasmiineae</taxon>
        <taxon>Mycenaceae</taxon>
        <taxon>Mycena</taxon>
    </lineage>
</organism>
<accession>A0AAD7ME33</accession>
<dbReference type="EMBL" id="JARKIB010000357">
    <property type="protein sequence ID" value="KAJ7712822.1"/>
    <property type="molecule type" value="Genomic_DNA"/>
</dbReference>
<proteinExistence type="predicted"/>